<dbReference type="EMBL" id="CP017704">
    <property type="protein sequence ID" value="ASS92922.1"/>
    <property type="molecule type" value="Genomic_DNA"/>
</dbReference>
<name>A0A223ECE2_9BACI</name>
<evidence type="ECO:0000313" key="1">
    <source>
        <dbReference type="EMBL" id="ASS92922.1"/>
    </source>
</evidence>
<accession>A0A223ECE2</accession>
<organism evidence="1 2">
    <name type="scientific">Peribacillus simplex NBRC 15720 = DSM 1321</name>
    <dbReference type="NCBI Taxonomy" id="1349754"/>
    <lineage>
        <taxon>Bacteria</taxon>
        <taxon>Bacillati</taxon>
        <taxon>Bacillota</taxon>
        <taxon>Bacilli</taxon>
        <taxon>Bacillales</taxon>
        <taxon>Bacillaceae</taxon>
        <taxon>Peribacillus</taxon>
    </lineage>
</organism>
<reference evidence="1 2" key="1">
    <citation type="submission" date="2016-10" db="EMBL/GenBank/DDBJ databases">
        <title>The whole genome sequencing and assembly of Bacillus simplex DSM 1321 strain.</title>
        <authorList>
            <person name="Park M.-K."/>
            <person name="Lee Y.-J."/>
            <person name="Yi H."/>
            <person name="Bahn Y.-S."/>
            <person name="Kim J.F."/>
            <person name="Lee D.-W."/>
        </authorList>
    </citation>
    <scope>NUCLEOTIDE SEQUENCE [LARGE SCALE GENOMIC DNA]</scope>
    <source>
        <strain evidence="1 2">DSM 1321</strain>
    </source>
</reference>
<gene>
    <name evidence="1" type="ORF">BS1321_02405</name>
</gene>
<dbReference type="Proteomes" id="UP000214618">
    <property type="component" value="Chromosome"/>
</dbReference>
<proteinExistence type="predicted"/>
<evidence type="ECO:0000313" key="2">
    <source>
        <dbReference type="Proteomes" id="UP000214618"/>
    </source>
</evidence>
<protein>
    <submittedName>
        <fullName evidence="1">Uncharacterized protein</fullName>
    </submittedName>
</protein>
<dbReference type="AlphaFoldDB" id="A0A223ECE2"/>
<sequence length="257" mass="29325">MSTIVGLLLICLSVIAFNYFESDKTEKGKNAEAKESKIPEVQEYGGNHLEKVGDKVRQKNWGTFTLLETKSINESFELAPMVITIKDIRRIQLSSLTDEVKEELKSYTGLSFDEAYSIYYKENLSMEEIDQQAAFSKTDIDEEVFYLEITYSVENKDSKELQFFSMENVTFNDDLTYDVPSKNFIHFGDTFMGTKKVSRSDYQPGETRKGTIGLLVDPEENFERLDSFSFTTDDIADGESHELLVDGTSFEIPLKGK</sequence>